<dbReference type="EMBL" id="WVTA01000004">
    <property type="protein sequence ID" value="KAK3213691.1"/>
    <property type="molecule type" value="Genomic_DNA"/>
</dbReference>
<dbReference type="GO" id="GO:0046872">
    <property type="term" value="F:metal ion binding"/>
    <property type="evidence" value="ECO:0007669"/>
    <property type="project" value="UniProtKB-KW"/>
</dbReference>
<keyword evidence="3" id="KW-0378">Hydrolase</keyword>
<comment type="caution">
    <text evidence="6">The sequence shown here is derived from an EMBL/GenBank/DDBJ whole genome shotgun (WGS) entry which is preliminary data.</text>
</comment>
<dbReference type="Proteomes" id="UP001280581">
    <property type="component" value="Unassembled WGS sequence"/>
</dbReference>
<proteinExistence type="predicted"/>
<feature type="compositionally biased region" description="Polar residues" evidence="4">
    <location>
        <begin position="1"/>
        <end position="18"/>
    </location>
</feature>
<evidence type="ECO:0000256" key="4">
    <source>
        <dbReference type="SAM" id="MobiDB-lite"/>
    </source>
</evidence>
<evidence type="ECO:0000256" key="2">
    <source>
        <dbReference type="ARBA" id="ARBA00022723"/>
    </source>
</evidence>
<protein>
    <recommendedName>
        <fullName evidence="5">Adenosine deaminase domain-containing protein</fullName>
    </recommendedName>
</protein>
<dbReference type="AlphaFoldDB" id="A0AAN6M3M3"/>
<dbReference type="Gene3D" id="3.20.20.140">
    <property type="entry name" value="Metal-dependent hydrolases"/>
    <property type="match status" value="1"/>
</dbReference>
<organism evidence="6 7">
    <name type="scientific">Pseudopithomyces chartarum</name>
    <dbReference type="NCBI Taxonomy" id="1892770"/>
    <lineage>
        <taxon>Eukaryota</taxon>
        <taxon>Fungi</taxon>
        <taxon>Dikarya</taxon>
        <taxon>Ascomycota</taxon>
        <taxon>Pezizomycotina</taxon>
        <taxon>Dothideomycetes</taxon>
        <taxon>Pleosporomycetidae</taxon>
        <taxon>Pleosporales</taxon>
        <taxon>Massarineae</taxon>
        <taxon>Didymosphaeriaceae</taxon>
        <taxon>Pseudopithomyces</taxon>
    </lineage>
</organism>
<dbReference type="InterPro" id="IPR032466">
    <property type="entry name" value="Metal_Hydrolase"/>
</dbReference>
<feature type="region of interest" description="Disordered" evidence="4">
    <location>
        <begin position="1"/>
        <end position="24"/>
    </location>
</feature>
<keyword evidence="2" id="KW-0479">Metal-binding</keyword>
<reference evidence="6 7" key="1">
    <citation type="submission" date="2021-02" db="EMBL/GenBank/DDBJ databases">
        <title>Genome assembly of Pseudopithomyces chartarum.</title>
        <authorList>
            <person name="Jauregui R."/>
            <person name="Singh J."/>
            <person name="Voisey C."/>
        </authorList>
    </citation>
    <scope>NUCLEOTIDE SEQUENCE [LARGE SCALE GENOMIC DNA]</scope>
    <source>
        <strain evidence="6 7">AGR01</strain>
    </source>
</reference>
<dbReference type="PANTHER" id="PTHR11409">
    <property type="entry name" value="ADENOSINE DEAMINASE"/>
    <property type="match status" value="1"/>
</dbReference>
<dbReference type="InterPro" id="IPR006330">
    <property type="entry name" value="Ado/ade_deaminase"/>
</dbReference>
<dbReference type="PANTHER" id="PTHR11409:SF37">
    <property type="entry name" value="ADENOSINE DEAMINASE DOMAIN-CONTAINING PROTEIN"/>
    <property type="match status" value="1"/>
</dbReference>
<evidence type="ECO:0000259" key="5">
    <source>
        <dbReference type="Pfam" id="PF00962"/>
    </source>
</evidence>
<evidence type="ECO:0000256" key="3">
    <source>
        <dbReference type="ARBA" id="ARBA00022801"/>
    </source>
</evidence>
<dbReference type="SUPFAM" id="SSF51556">
    <property type="entry name" value="Metallo-dependent hydrolases"/>
    <property type="match status" value="1"/>
</dbReference>
<sequence length="704" mass="79879">MATNSGSQAVQQSTSGQPSEALGPGAFWNLLKDDEFRDVNKSRNDGQSINVALEEYAKAHNALLATEANEAWDYTAISNASSLEHRAAQIIRALREYERVVIFGNTASEAIPGPDTLDMGGQFLTNKTRIEGRSKIFQIAKEVPKGALLHLHFNAELNPERLLKEANSMKNMYVWSKRALMNEEDLRETEMVFDVLPNFIPSNNIFSKDYRGVNNEGGESWKAEKIHAQGGSCKNKKACGICKNGYKAYMKWSHFKEIFATQKFTRDYRQSESEKHEAGNRLQSEPQQVDLHPAEYWIKQKMVISELEAYGPAQTVNGVWARFNQATRCFKGLMNYKKVYEWYIGAAIERLIDERIMYAELRPMLLDKFIPDTDGVSKLDLTQQMQLIAKCVQAKLKEKDSKTGKEKRELFPFGLKIIYCTPRSIPRSKMLSEMRDCIRLKKEFPDLICGFDLVGAEDRPNHIGHYREELVAFKATCKAEGLDIPFMFHAGETLLDTGGSSDPRNSNLFDAVALKSKRIGHGFALLKHPTLVEQFKQKKDGNKIIPGSGICIELCPISNELLHLCRNIKEHPYPELLAAGIPCCVNSDNPSLFGNSMSHEFYQIMVGSPTMSLHSWKQLAQWSLEYSCLDENEIKGKSDKTRAQEMFLNSFERFCKFVDEEYGYLVDLQGQIIDHKVETAYGHPSDPGAEECRRDAFFKQQKAT</sequence>
<gene>
    <name evidence="6" type="ORF">GRF29_28g676186</name>
</gene>
<dbReference type="GO" id="GO:0046103">
    <property type="term" value="P:inosine biosynthetic process"/>
    <property type="evidence" value="ECO:0007669"/>
    <property type="project" value="TreeGrafter"/>
</dbReference>
<dbReference type="GO" id="GO:0004000">
    <property type="term" value="F:adenosine deaminase activity"/>
    <property type="evidence" value="ECO:0007669"/>
    <property type="project" value="TreeGrafter"/>
</dbReference>
<name>A0AAN6M3M3_9PLEO</name>
<feature type="domain" description="Adenosine deaminase" evidence="5">
    <location>
        <begin position="347"/>
        <end position="635"/>
    </location>
</feature>
<evidence type="ECO:0000313" key="7">
    <source>
        <dbReference type="Proteomes" id="UP001280581"/>
    </source>
</evidence>
<comment type="cofactor">
    <cofactor evidence="1">
        <name>Zn(2+)</name>
        <dbReference type="ChEBI" id="CHEBI:29105"/>
    </cofactor>
</comment>
<evidence type="ECO:0000256" key="1">
    <source>
        <dbReference type="ARBA" id="ARBA00001947"/>
    </source>
</evidence>
<keyword evidence="7" id="KW-1185">Reference proteome</keyword>
<dbReference type="GO" id="GO:0006154">
    <property type="term" value="P:adenosine catabolic process"/>
    <property type="evidence" value="ECO:0007669"/>
    <property type="project" value="TreeGrafter"/>
</dbReference>
<dbReference type="Pfam" id="PF00962">
    <property type="entry name" value="A_deaminase"/>
    <property type="match status" value="1"/>
</dbReference>
<evidence type="ECO:0000313" key="6">
    <source>
        <dbReference type="EMBL" id="KAK3213691.1"/>
    </source>
</evidence>
<dbReference type="InterPro" id="IPR001365">
    <property type="entry name" value="A_deaminase_dom"/>
</dbReference>
<accession>A0AAN6M3M3</accession>